<dbReference type="PATRIC" id="fig|1088868.3.peg.2141"/>
<dbReference type="EMBL" id="AGFR01000015">
    <property type="protein sequence ID" value="EHD12939.1"/>
    <property type="molecule type" value="Genomic_DNA"/>
</dbReference>
<sequence>MVPKTFTPADIVVAVQLGTSIGLSVAQSLHNIAIINGKPSIYGDMMLALCRASPLCEYVKEEMLGNKKEEWVAICTVKRKGNPEVISKFSWQDAVDAKLTGKPGPWLSYPKRMLQMRARGFALRDAFPDLLNGLISQEEAQDYPTQTIEPPPVQLQSKPVAEQEVIQEMPSIEPEKSELIKRYDWLVGQLTDIESREYLEKLTSQTKIINLRNELTEKEPKLAAVITDLIEQALASFEEQGELANAV</sequence>
<dbReference type="Proteomes" id="UP000005939">
    <property type="component" value="Unassembled WGS sequence"/>
</dbReference>
<comment type="caution">
    <text evidence="1">The sequence shown here is derived from an EMBL/GenBank/DDBJ whole genome shotgun (WGS) entry which is preliminary data.</text>
</comment>
<organism evidence="1 2">
    <name type="scientific">Commensalibacter intestini A911</name>
    <dbReference type="NCBI Taxonomy" id="1088868"/>
    <lineage>
        <taxon>Bacteria</taxon>
        <taxon>Pseudomonadati</taxon>
        <taxon>Pseudomonadota</taxon>
        <taxon>Alphaproteobacteria</taxon>
        <taxon>Acetobacterales</taxon>
        <taxon>Acetobacteraceae</taxon>
    </lineage>
</organism>
<gene>
    <name evidence="1" type="ORF">CIN_21370</name>
</gene>
<dbReference type="eggNOG" id="ENOG5030Z9E">
    <property type="taxonomic scope" value="Bacteria"/>
</dbReference>
<accession>G6F3E1</accession>
<name>G6F3E1_9PROT</name>
<protein>
    <recommendedName>
        <fullName evidence="3">Phage recombination protein Bet</fullName>
    </recommendedName>
</protein>
<proteinExistence type="predicted"/>
<evidence type="ECO:0000313" key="2">
    <source>
        <dbReference type="Proteomes" id="UP000005939"/>
    </source>
</evidence>
<reference evidence="1 2" key="1">
    <citation type="submission" date="2011-10" db="EMBL/GenBank/DDBJ databases">
        <title>Genome Sequence of Commensalibacter intestini A911, isolated from Drosophila gut.</title>
        <authorList>
            <person name="Lee W.-J."/>
            <person name="Kim E.-K."/>
        </authorList>
    </citation>
    <scope>NUCLEOTIDE SEQUENCE [LARGE SCALE GENOMIC DNA]</scope>
    <source>
        <strain evidence="1 2">A911</strain>
    </source>
</reference>
<dbReference type="AlphaFoldDB" id="G6F3E1"/>
<evidence type="ECO:0000313" key="1">
    <source>
        <dbReference type="EMBL" id="EHD12939.1"/>
    </source>
</evidence>
<dbReference type="STRING" id="1088868.CIN_21370"/>
<evidence type="ECO:0008006" key="3">
    <source>
        <dbReference type="Google" id="ProtNLM"/>
    </source>
</evidence>